<dbReference type="AlphaFoldDB" id="A0A0G4HX68"/>
<accession>A0A0G4HX68</accession>
<feature type="region of interest" description="Disordered" evidence="3">
    <location>
        <begin position="28"/>
        <end position="55"/>
    </location>
</feature>
<feature type="compositionally biased region" description="Low complexity" evidence="3">
    <location>
        <begin position="31"/>
        <end position="49"/>
    </location>
</feature>
<name>A0A0G4HX68_9ALVE</name>
<feature type="compositionally biased region" description="Pro residues" evidence="3">
    <location>
        <begin position="324"/>
        <end position="337"/>
    </location>
</feature>
<reference evidence="5" key="1">
    <citation type="submission" date="2014-11" db="EMBL/GenBank/DDBJ databases">
        <authorList>
            <person name="Otto D Thomas"/>
            <person name="Naeem Raeece"/>
        </authorList>
    </citation>
    <scope>NUCLEOTIDE SEQUENCE</scope>
</reference>
<evidence type="ECO:0000256" key="3">
    <source>
        <dbReference type="SAM" id="MobiDB-lite"/>
    </source>
</evidence>
<dbReference type="InterPro" id="IPR019734">
    <property type="entry name" value="TPR_rpt"/>
</dbReference>
<feature type="compositionally biased region" description="Basic and acidic residues" evidence="3">
    <location>
        <begin position="412"/>
        <end position="437"/>
    </location>
</feature>
<feature type="compositionally biased region" description="Basic and acidic residues" evidence="3">
    <location>
        <begin position="302"/>
        <end position="323"/>
    </location>
</feature>
<dbReference type="InterPro" id="IPR050754">
    <property type="entry name" value="FKBP4/5/8-like"/>
</dbReference>
<dbReference type="PROSITE" id="PS50005">
    <property type="entry name" value="TPR"/>
    <property type="match status" value="1"/>
</dbReference>
<dbReference type="Gene3D" id="1.25.40.10">
    <property type="entry name" value="Tetratricopeptide repeat domain"/>
    <property type="match status" value="1"/>
</dbReference>
<dbReference type="SMART" id="SM00028">
    <property type="entry name" value="TPR"/>
    <property type="match status" value="2"/>
</dbReference>
<keyword evidence="2" id="KW-0175">Coiled coil</keyword>
<evidence type="ECO:0000256" key="1">
    <source>
        <dbReference type="PROSITE-ProRule" id="PRU00339"/>
    </source>
</evidence>
<feature type="coiled-coil region" evidence="2">
    <location>
        <begin position="231"/>
        <end position="258"/>
    </location>
</feature>
<evidence type="ECO:0000313" key="5">
    <source>
        <dbReference type="EMBL" id="CEM49055.1"/>
    </source>
</evidence>
<feature type="compositionally biased region" description="Basic and acidic residues" evidence="3">
    <location>
        <begin position="385"/>
        <end position="398"/>
    </location>
</feature>
<feature type="region of interest" description="Disordered" evidence="3">
    <location>
        <begin position="262"/>
        <end position="474"/>
    </location>
</feature>
<evidence type="ECO:0000256" key="2">
    <source>
        <dbReference type="SAM" id="Coils"/>
    </source>
</evidence>
<dbReference type="SUPFAM" id="SSF48452">
    <property type="entry name" value="TPR-like"/>
    <property type="match status" value="1"/>
</dbReference>
<dbReference type="InterPro" id="IPR011990">
    <property type="entry name" value="TPR-like_helical_dom_sf"/>
</dbReference>
<feature type="repeat" description="TPR" evidence="1">
    <location>
        <begin position="198"/>
        <end position="231"/>
    </location>
</feature>
<feature type="coiled-coil region" evidence="2">
    <location>
        <begin position="59"/>
        <end position="89"/>
    </location>
</feature>
<protein>
    <submittedName>
        <fullName evidence="5">Uncharacterized protein</fullName>
    </submittedName>
</protein>
<keyword evidence="4" id="KW-0472">Membrane</keyword>
<evidence type="ECO:0000256" key="4">
    <source>
        <dbReference type="SAM" id="Phobius"/>
    </source>
</evidence>
<keyword evidence="4" id="KW-0812">Transmembrane</keyword>
<gene>
    <name evidence="5" type="ORF">Cvel_9178</name>
</gene>
<organism evidence="5">
    <name type="scientific">Chromera velia CCMP2878</name>
    <dbReference type="NCBI Taxonomy" id="1169474"/>
    <lineage>
        <taxon>Eukaryota</taxon>
        <taxon>Sar</taxon>
        <taxon>Alveolata</taxon>
        <taxon>Colpodellida</taxon>
        <taxon>Chromeraceae</taxon>
        <taxon>Chromera</taxon>
    </lineage>
</organism>
<feature type="transmembrane region" description="Helical" evidence="4">
    <location>
        <begin position="489"/>
        <end position="511"/>
    </location>
</feature>
<keyword evidence="4" id="KW-1133">Transmembrane helix</keyword>
<proteinExistence type="predicted"/>
<dbReference type="PANTHER" id="PTHR46512">
    <property type="entry name" value="PEPTIDYLPROLYL ISOMERASE"/>
    <property type="match status" value="1"/>
</dbReference>
<keyword evidence="1" id="KW-0802">TPR repeat</keyword>
<dbReference type="EMBL" id="CDMZ01004222">
    <property type="protein sequence ID" value="CEM49055.1"/>
    <property type="molecule type" value="Genomic_DNA"/>
</dbReference>
<dbReference type="VEuPathDB" id="CryptoDB:Cvel_9178"/>
<feature type="compositionally biased region" description="Low complexity" evidence="3">
    <location>
        <begin position="456"/>
        <end position="465"/>
    </location>
</feature>
<feature type="compositionally biased region" description="Low complexity" evidence="3">
    <location>
        <begin position="262"/>
        <end position="286"/>
    </location>
</feature>
<sequence>MCTSSQKTYDMANRLVADFLEDEEAWRASLTAPKKGTSKATGTKTGEAGPSRQMGATDYGRFEALAEELQAEEQNIERKKKEEADMMRQMWGCSHDHAKERQIFEKPTSEKIKAANRFREEGNRDFQKGHYAKAAVSYRKALLQFDYTFPDTEEETEQMKEAQLAVHLNMAACKLHMKDWDEVHTQCRMALELDPKNVKGFYRKGLAYLETDDFDSAENNLMGALENDPQNAAVKTAIRRLKEKREQYKKMNKQVYSAMFASSSSSSAEGTADEPPQSAPPEVSSSSEEEVKEGQENVAADVVRDDAHIEEIVRGDTTPRGDPEPPPPPQPAGPPPGQTFRPGQTLGVQPRIVEIFEEDEEEEMERRANVKVAKTEPGAQMSTAGKDEGTQAAEERVQGRGKKSTGAPGSLPKEEGERREDREETQGLRRRRQKEEASEGTGAKAIPHTEREREGLTAAAAAPEKAGGGVAQTQKKLEKRLRDLERKSAVLNALVASLLFVLALAVGALLMRRTGGSALL</sequence>